<proteinExistence type="predicted"/>
<dbReference type="EMBL" id="CM039170">
    <property type="protein sequence ID" value="KAH9801973.1"/>
    <property type="molecule type" value="Genomic_DNA"/>
</dbReference>
<comment type="caution">
    <text evidence="1">The sequence shown here is derived from an EMBL/GenBank/DDBJ whole genome shotgun (WGS) entry which is preliminary data.</text>
</comment>
<keyword evidence="2" id="KW-1185">Reference proteome</keyword>
<name>A0ACB8NW95_CITSI</name>
<evidence type="ECO:0000313" key="2">
    <source>
        <dbReference type="Proteomes" id="UP000829398"/>
    </source>
</evidence>
<evidence type="ECO:0000313" key="1">
    <source>
        <dbReference type="EMBL" id="KAH9801973.1"/>
    </source>
</evidence>
<gene>
    <name evidence="1" type="ORF">KPL71_001219</name>
</gene>
<dbReference type="Proteomes" id="UP000829398">
    <property type="component" value="Chromosome 1"/>
</dbReference>
<accession>A0ACB8NW95</accession>
<reference evidence="2" key="1">
    <citation type="journal article" date="2023" name="Hortic. Res.">
        <title>A chromosome-level phased genome enabling allele-level studies in sweet orange: a case study on citrus Huanglongbing tolerance.</title>
        <authorList>
            <person name="Wu B."/>
            <person name="Yu Q."/>
            <person name="Deng Z."/>
            <person name="Duan Y."/>
            <person name="Luo F."/>
            <person name="Gmitter F. Jr."/>
        </authorList>
    </citation>
    <scope>NUCLEOTIDE SEQUENCE [LARGE SCALE GENOMIC DNA]</scope>
    <source>
        <strain evidence="2">cv. Valencia</strain>
    </source>
</reference>
<sequence length="247" mass="29086">MATQSDSTFWEGHSTSRPLFFDENNYPYWRTRTRISLQPLDYEIWEVVCDGEGEEIPKPSQEWNESKKRKCSLNSKAMNALFFALYKKEFHKVSGCFNAYEIWKKLEVVYEENLTIKRGDEDKKKKNIALKASRLESDKESEIEGENIVMIAMKFRKFFKKSNEQRMFKNFKNQKKKKEAIICFECKKPGYIKLECPLLNKAKKKVVVATWDDSDEETSDEKESHEVSNLALMEIGEELDEVNDLLL</sequence>
<organism evidence="1 2">
    <name type="scientific">Citrus sinensis</name>
    <name type="common">Sweet orange</name>
    <name type="synonym">Citrus aurantium var. sinensis</name>
    <dbReference type="NCBI Taxonomy" id="2711"/>
    <lineage>
        <taxon>Eukaryota</taxon>
        <taxon>Viridiplantae</taxon>
        <taxon>Streptophyta</taxon>
        <taxon>Embryophyta</taxon>
        <taxon>Tracheophyta</taxon>
        <taxon>Spermatophyta</taxon>
        <taxon>Magnoliopsida</taxon>
        <taxon>eudicotyledons</taxon>
        <taxon>Gunneridae</taxon>
        <taxon>Pentapetalae</taxon>
        <taxon>rosids</taxon>
        <taxon>malvids</taxon>
        <taxon>Sapindales</taxon>
        <taxon>Rutaceae</taxon>
        <taxon>Aurantioideae</taxon>
        <taxon>Citrus</taxon>
    </lineage>
</organism>
<protein>
    <submittedName>
        <fullName evidence="1">Uncharacterized protein</fullName>
    </submittedName>
</protein>